<evidence type="ECO:0000313" key="2">
    <source>
        <dbReference type="EMBL" id="MCS0607101.1"/>
    </source>
</evidence>
<dbReference type="Proteomes" id="UP001205861">
    <property type="component" value="Unassembled WGS sequence"/>
</dbReference>
<keyword evidence="3" id="KW-1185">Reference proteome</keyword>
<feature type="transmembrane region" description="Helical" evidence="1">
    <location>
        <begin position="26"/>
        <end position="42"/>
    </location>
</feature>
<reference evidence="2 3" key="1">
    <citation type="submission" date="2022-08" db="EMBL/GenBank/DDBJ databases">
        <title>Reclassification of Massilia species as members of the genera Telluria, Duganella, Pseudoduganella, Mokoshia gen. nov. and Zemynaea gen. nov. using orthogonal and non-orthogonal genome-based approaches.</title>
        <authorList>
            <person name="Bowman J.P."/>
        </authorList>
    </citation>
    <scope>NUCLEOTIDE SEQUENCE [LARGE SCALE GENOMIC DNA]</scope>
    <source>
        <strain evidence="2 3">JCM 31607</strain>
    </source>
</reference>
<keyword evidence="1" id="KW-1133">Transmembrane helix</keyword>
<keyword evidence="1" id="KW-0472">Membrane</keyword>
<gene>
    <name evidence="2" type="ORF">NX773_02840</name>
</gene>
<dbReference type="RefSeq" id="WP_258854867.1">
    <property type="nucleotide sequence ID" value="NZ_JANUGV010000001.1"/>
</dbReference>
<protein>
    <submittedName>
        <fullName evidence="2">Uncharacterized protein</fullName>
    </submittedName>
</protein>
<dbReference type="EMBL" id="JANUGV010000001">
    <property type="protein sequence ID" value="MCS0607101.1"/>
    <property type="molecule type" value="Genomic_DNA"/>
</dbReference>
<proteinExistence type="predicted"/>
<evidence type="ECO:0000256" key="1">
    <source>
        <dbReference type="SAM" id="Phobius"/>
    </source>
</evidence>
<organism evidence="2 3">
    <name type="scientific">Massilia solisilvae</name>
    <dbReference type="NCBI Taxonomy" id="1811225"/>
    <lineage>
        <taxon>Bacteria</taxon>
        <taxon>Pseudomonadati</taxon>
        <taxon>Pseudomonadota</taxon>
        <taxon>Betaproteobacteria</taxon>
        <taxon>Burkholderiales</taxon>
        <taxon>Oxalobacteraceae</taxon>
        <taxon>Telluria group</taxon>
        <taxon>Massilia</taxon>
    </lineage>
</organism>
<comment type="caution">
    <text evidence="2">The sequence shown here is derived from an EMBL/GenBank/DDBJ whole genome shotgun (WGS) entry which is preliminary data.</text>
</comment>
<accession>A0ABT2BF07</accession>
<sequence>MEAINMFVTPRCNYAGPRGQLIPTRSFAFLVARLGGLLFGWLRR</sequence>
<evidence type="ECO:0000313" key="3">
    <source>
        <dbReference type="Proteomes" id="UP001205861"/>
    </source>
</evidence>
<name>A0ABT2BF07_9BURK</name>
<keyword evidence="1" id="KW-0812">Transmembrane</keyword>